<gene>
    <name evidence="11 14" type="primary">flgH</name>
    <name evidence="14" type="ORF">GCM10007878_07520</name>
</gene>
<comment type="subcellular location">
    <subcellularLocation>
        <location evidence="11">Cell outer membrane</location>
    </subcellularLocation>
    <subcellularLocation>
        <location evidence="11">Bacterial flagellum basal body</location>
    </subcellularLocation>
    <subcellularLocation>
        <location evidence="2">Membrane</location>
        <topology evidence="2">Lipid-anchor</topology>
    </subcellularLocation>
</comment>
<evidence type="ECO:0000256" key="12">
    <source>
        <dbReference type="SAM" id="MobiDB-lite"/>
    </source>
</evidence>
<evidence type="ECO:0000313" key="14">
    <source>
        <dbReference type="EMBL" id="GLR63317.1"/>
    </source>
</evidence>
<dbReference type="PANTHER" id="PTHR34933:SF1">
    <property type="entry name" value="FLAGELLAR L-RING PROTEIN"/>
    <property type="match status" value="1"/>
</dbReference>
<proteinExistence type="inferred from homology"/>
<keyword evidence="9 11" id="KW-0998">Cell outer membrane</keyword>
<feature type="chain" id="PRO_5047480933" description="Flagellar L-ring protein" evidence="13">
    <location>
        <begin position="22"/>
        <end position="227"/>
    </location>
</feature>
<evidence type="ECO:0000256" key="2">
    <source>
        <dbReference type="ARBA" id="ARBA00004635"/>
    </source>
</evidence>
<dbReference type="NCBIfam" id="NF001304">
    <property type="entry name" value="PRK00249.1-4"/>
    <property type="match status" value="1"/>
</dbReference>
<evidence type="ECO:0000256" key="8">
    <source>
        <dbReference type="ARBA" id="ARBA00023143"/>
    </source>
</evidence>
<name>A0ABQ5ZV67_9GAMM</name>
<organism evidence="14 15">
    <name type="scientific">Marinospirillum insulare</name>
    <dbReference type="NCBI Taxonomy" id="217169"/>
    <lineage>
        <taxon>Bacteria</taxon>
        <taxon>Pseudomonadati</taxon>
        <taxon>Pseudomonadota</taxon>
        <taxon>Gammaproteobacteria</taxon>
        <taxon>Oceanospirillales</taxon>
        <taxon>Oceanospirillaceae</taxon>
        <taxon>Marinospirillum</taxon>
    </lineage>
</organism>
<dbReference type="HAMAP" id="MF_00415">
    <property type="entry name" value="FlgH"/>
    <property type="match status" value="1"/>
</dbReference>
<dbReference type="PRINTS" id="PR01008">
    <property type="entry name" value="FLGLRINGFLGH"/>
</dbReference>
<keyword evidence="14" id="KW-0282">Flagellum</keyword>
<keyword evidence="7" id="KW-0564">Palmitate</keyword>
<comment type="similarity">
    <text evidence="3 11">Belongs to the FlgH family.</text>
</comment>
<dbReference type="PANTHER" id="PTHR34933">
    <property type="entry name" value="FLAGELLAR L-RING PROTEIN"/>
    <property type="match status" value="1"/>
</dbReference>
<protein>
    <recommendedName>
        <fullName evidence="11">Flagellar L-ring protein</fullName>
    </recommendedName>
    <alternativeName>
        <fullName evidence="11">Basal body L-ring protein</fullName>
    </alternativeName>
</protein>
<keyword evidence="14" id="KW-0969">Cilium</keyword>
<dbReference type="Pfam" id="PF02107">
    <property type="entry name" value="FlgH"/>
    <property type="match status" value="1"/>
</dbReference>
<evidence type="ECO:0000256" key="3">
    <source>
        <dbReference type="ARBA" id="ARBA00006929"/>
    </source>
</evidence>
<keyword evidence="14" id="KW-0966">Cell projection</keyword>
<evidence type="ECO:0000256" key="10">
    <source>
        <dbReference type="ARBA" id="ARBA00023288"/>
    </source>
</evidence>
<evidence type="ECO:0000256" key="9">
    <source>
        <dbReference type="ARBA" id="ARBA00023237"/>
    </source>
</evidence>
<dbReference type="EMBL" id="BSOR01000015">
    <property type="protein sequence ID" value="GLR63317.1"/>
    <property type="molecule type" value="Genomic_DNA"/>
</dbReference>
<sequence>MKRIFSILLVLALAVQLAACAANPGEKQVKPDDPVYAPVQPSRMEPPPPTRGSLYQSAHSKALFNDRKAYRVGDVITVDLEERTRSTKSATSDIKSNSSIDIANPTIAGRESPVNLGLGMGTDRNFKGDASADQSNSLLGKITVTVHDVYPNGNLLIRGEKWLTLNQGDEYVRVSGIVRPEDILPDNSVSSSQLADARLTYSGTGDLANSNRQGWLARFFNSGWWPL</sequence>
<evidence type="ECO:0000256" key="11">
    <source>
        <dbReference type="HAMAP-Rule" id="MF_00415"/>
    </source>
</evidence>
<keyword evidence="15" id="KW-1185">Reference proteome</keyword>
<comment type="caution">
    <text evidence="14">The sequence shown here is derived from an EMBL/GenBank/DDBJ whole genome shotgun (WGS) entry which is preliminary data.</text>
</comment>
<keyword evidence="10" id="KW-0449">Lipoprotein</keyword>
<evidence type="ECO:0000256" key="5">
    <source>
        <dbReference type="ARBA" id="ARBA00022729"/>
    </source>
</evidence>
<dbReference type="RefSeq" id="WP_027852104.1">
    <property type="nucleotide sequence ID" value="NZ_BSOR01000015.1"/>
</dbReference>
<evidence type="ECO:0000256" key="13">
    <source>
        <dbReference type="SAM" id="SignalP"/>
    </source>
</evidence>
<comment type="subunit">
    <text evidence="4 11">The basal body constitutes a major portion of the flagellar organelle and consists of four rings (L,P,S, and M) mounted on a central rod.</text>
</comment>
<comment type="function">
    <text evidence="1 11">Assembles around the rod to form the L-ring and probably protects the motor/basal body from shearing forces during rotation.</text>
</comment>
<evidence type="ECO:0000256" key="7">
    <source>
        <dbReference type="ARBA" id="ARBA00023139"/>
    </source>
</evidence>
<dbReference type="Proteomes" id="UP001156682">
    <property type="component" value="Unassembled WGS sequence"/>
</dbReference>
<accession>A0ABQ5ZV67</accession>
<dbReference type="InterPro" id="IPR000527">
    <property type="entry name" value="Flag_Lring"/>
</dbReference>
<feature type="region of interest" description="Disordered" evidence="12">
    <location>
        <begin position="24"/>
        <end position="54"/>
    </location>
</feature>
<evidence type="ECO:0000313" key="15">
    <source>
        <dbReference type="Proteomes" id="UP001156682"/>
    </source>
</evidence>
<keyword evidence="6 11" id="KW-0472">Membrane</keyword>
<feature type="signal peptide" evidence="13">
    <location>
        <begin position="1"/>
        <end position="21"/>
    </location>
</feature>
<evidence type="ECO:0000256" key="6">
    <source>
        <dbReference type="ARBA" id="ARBA00023136"/>
    </source>
</evidence>
<evidence type="ECO:0000256" key="1">
    <source>
        <dbReference type="ARBA" id="ARBA00002591"/>
    </source>
</evidence>
<evidence type="ECO:0000256" key="4">
    <source>
        <dbReference type="ARBA" id="ARBA00011439"/>
    </source>
</evidence>
<keyword evidence="8 11" id="KW-0975">Bacterial flagellum</keyword>
<keyword evidence="5 13" id="KW-0732">Signal</keyword>
<reference evidence="15" key="1">
    <citation type="journal article" date="2019" name="Int. J. Syst. Evol. Microbiol.">
        <title>The Global Catalogue of Microorganisms (GCM) 10K type strain sequencing project: providing services to taxonomists for standard genome sequencing and annotation.</title>
        <authorList>
            <consortium name="The Broad Institute Genomics Platform"/>
            <consortium name="The Broad Institute Genome Sequencing Center for Infectious Disease"/>
            <person name="Wu L."/>
            <person name="Ma J."/>
        </authorList>
    </citation>
    <scope>NUCLEOTIDE SEQUENCE [LARGE SCALE GENOMIC DNA]</scope>
    <source>
        <strain evidence="15">NBRC 100033</strain>
    </source>
</reference>